<dbReference type="SUPFAM" id="SSF103088">
    <property type="entry name" value="OmpA-like"/>
    <property type="match status" value="1"/>
</dbReference>
<proteinExistence type="predicted"/>
<dbReference type="PROSITE" id="PS51123">
    <property type="entry name" value="OMPA_2"/>
    <property type="match status" value="1"/>
</dbReference>
<dbReference type="GO" id="GO:0015288">
    <property type="term" value="F:porin activity"/>
    <property type="evidence" value="ECO:0007669"/>
    <property type="project" value="UniProtKB-KW"/>
</dbReference>
<reference evidence="11 12" key="1">
    <citation type="submission" date="2015-06" db="EMBL/GenBank/DDBJ databases">
        <title>R. anatipestifer strain HXb2 is the most virulent strain so far, and the genome sequence would help us uncover the pathogenesis.</title>
        <authorList>
            <person name="Hu Q."/>
            <person name="Qi J."/>
            <person name="Bo H."/>
            <person name="Liu G."/>
            <person name="Tao M."/>
            <person name="Ding Y."/>
            <person name="Xue Y."/>
        </authorList>
    </citation>
    <scope>NUCLEOTIDE SEQUENCE [LARGE SCALE GENOMIC DNA]</scope>
    <source>
        <strain evidence="11 12">HXb2</strain>
    </source>
</reference>
<dbReference type="InterPro" id="IPR006665">
    <property type="entry name" value="OmpA-like"/>
</dbReference>
<dbReference type="AlphaFoldDB" id="A0A1S7DQC4"/>
<dbReference type="SUPFAM" id="SSF103647">
    <property type="entry name" value="TSP type-3 repeat"/>
    <property type="match status" value="1"/>
</dbReference>
<dbReference type="GO" id="GO:0046930">
    <property type="term" value="C:pore complex"/>
    <property type="evidence" value="ECO:0007669"/>
    <property type="project" value="UniProtKB-KW"/>
</dbReference>
<organism evidence="11 12">
    <name type="scientific">Riemerella anatipestifer</name>
    <name type="common">Moraxella anatipestifer</name>
    <dbReference type="NCBI Taxonomy" id="34085"/>
    <lineage>
        <taxon>Bacteria</taxon>
        <taxon>Pseudomonadati</taxon>
        <taxon>Bacteroidota</taxon>
        <taxon>Flavobacteriia</taxon>
        <taxon>Flavobacteriales</taxon>
        <taxon>Weeksellaceae</taxon>
        <taxon>Riemerella</taxon>
    </lineage>
</organism>
<sequence length="482" mass="53610">MKFNLLALLALPAVMYSQDTVKYPNTFSSGATSVKKFDNKSRLFNDWSISVGGGGAFMQSADLTSFYGKGVNAGWNAYVSLDKQISHAFGLSLQYQQGQTNQQGMVNPAYGVANANTKYKQVSLIGDINFSNILRRVDNNSSYRWTLHGYAGLGLQGYKTYLQDKSTLWNGKNVLEVNQDLDIASFFYQAGAGVKYKISKLLDIEARLMYIMSGDDEFDGGGWDNTSDQYPYNRIKNTNSDNMFTANVGLTFKLGKHLSHLAWHDPLEALESRVSKLGKPIDFVVCEKGDKDNDGVCDDWDRQLDTPEGARVDGAGVALDVDLDGVIDLYDKCVTVPGPTSNNGCPEVLKININKIDVKQSVIEINKNFEGIEFDLNSDVIRPTSFDRLDKAATIIKSLDSKTQYLVIGATDTRGSAAYNKKLSQRRADAVVKYLVDKGVDSYMLLAEGRGKDDLKYPECNPYTKCPEWKNEANRRVYFSEK</sequence>
<comment type="subcellular location">
    <subcellularLocation>
        <location evidence="1">Cell outer membrane</location>
        <topology evidence="1">Multi-pass membrane protein</topology>
    </subcellularLocation>
</comment>
<dbReference type="InterPro" id="IPR011250">
    <property type="entry name" value="OMP/PagP_B-barrel"/>
</dbReference>
<evidence type="ECO:0000313" key="12">
    <source>
        <dbReference type="Proteomes" id="UP000189883"/>
    </source>
</evidence>
<dbReference type="InterPro" id="IPR036737">
    <property type="entry name" value="OmpA-like_sf"/>
</dbReference>
<dbReference type="Gene3D" id="3.30.1330.60">
    <property type="entry name" value="OmpA-like domain"/>
    <property type="match status" value="1"/>
</dbReference>
<name>A0A1S7DQC4_RIEAN</name>
<keyword evidence="6" id="KW-0626">Porin</keyword>
<dbReference type="PROSITE" id="PS01068">
    <property type="entry name" value="OMPA_1"/>
    <property type="match status" value="1"/>
</dbReference>
<evidence type="ECO:0000256" key="5">
    <source>
        <dbReference type="ARBA" id="ARBA00023065"/>
    </source>
</evidence>
<evidence type="ECO:0000256" key="1">
    <source>
        <dbReference type="ARBA" id="ARBA00004571"/>
    </source>
</evidence>
<dbReference type="GO" id="GO:0005509">
    <property type="term" value="F:calcium ion binding"/>
    <property type="evidence" value="ECO:0007669"/>
    <property type="project" value="InterPro"/>
</dbReference>
<keyword evidence="2" id="KW-0813">Transport</keyword>
<evidence type="ECO:0000256" key="9">
    <source>
        <dbReference type="PROSITE-ProRule" id="PRU00473"/>
    </source>
</evidence>
<evidence type="ECO:0000256" key="6">
    <source>
        <dbReference type="ARBA" id="ARBA00023114"/>
    </source>
</evidence>
<dbReference type="InterPro" id="IPR006690">
    <property type="entry name" value="OMPA-like_CS"/>
</dbReference>
<dbReference type="SUPFAM" id="SSF56925">
    <property type="entry name" value="OMPA-like"/>
    <property type="match status" value="1"/>
</dbReference>
<evidence type="ECO:0000256" key="8">
    <source>
        <dbReference type="ARBA" id="ARBA00023237"/>
    </source>
</evidence>
<dbReference type="Proteomes" id="UP000189883">
    <property type="component" value="Chromosome"/>
</dbReference>
<dbReference type="InterPro" id="IPR050330">
    <property type="entry name" value="Bact_OuterMem_StrucFunc"/>
</dbReference>
<keyword evidence="8" id="KW-0998">Cell outer membrane</keyword>
<dbReference type="EMBL" id="CP011859">
    <property type="protein sequence ID" value="AQY21310.1"/>
    <property type="molecule type" value="Genomic_DNA"/>
</dbReference>
<dbReference type="PRINTS" id="PR01021">
    <property type="entry name" value="OMPADOMAIN"/>
</dbReference>
<evidence type="ECO:0000256" key="7">
    <source>
        <dbReference type="ARBA" id="ARBA00023136"/>
    </source>
</evidence>
<evidence type="ECO:0000256" key="4">
    <source>
        <dbReference type="ARBA" id="ARBA00022692"/>
    </source>
</evidence>
<keyword evidence="5" id="KW-0406">Ion transport</keyword>
<dbReference type="PANTHER" id="PTHR30329">
    <property type="entry name" value="STATOR ELEMENT OF FLAGELLAR MOTOR COMPLEX"/>
    <property type="match status" value="1"/>
</dbReference>
<feature type="domain" description="OmpA-like" evidence="10">
    <location>
        <begin position="361"/>
        <end position="482"/>
    </location>
</feature>
<dbReference type="PANTHER" id="PTHR30329:SF21">
    <property type="entry name" value="LIPOPROTEIN YIAD-RELATED"/>
    <property type="match status" value="1"/>
</dbReference>
<dbReference type="CDD" id="cd07185">
    <property type="entry name" value="OmpA_C-like"/>
    <property type="match status" value="1"/>
</dbReference>
<accession>A0A1S7DQC4</accession>
<dbReference type="GO" id="GO:0009279">
    <property type="term" value="C:cell outer membrane"/>
    <property type="evidence" value="ECO:0007669"/>
    <property type="project" value="UniProtKB-SubCell"/>
</dbReference>
<dbReference type="RefSeq" id="WP_079206511.1">
    <property type="nucleotide sequence ID" value="NZ_CP011859.1"/>
</dbReference>
<keyword evidence="4" id="KW-0812">Transmembrane</keyword>
<evidence type="ECO:0000313" key="11">
    <source>
        <dbReference type="EMBL" id="AQY21310.1"/>
    </source>
</evidence>
<dbReference type="SMR" id="A0A1S7DQC4"/>
<keyword evidence="7 9" id="KW-0472">Membrane</keyword>
<dbReference type="InterPro" id="IPR028974">
    <property type="entry name" value="TSP_type-3_rpt"/>
</dbReference>
<dbReference type="Pfam" id="PF00691">
    <property type="entry name" value="OmpA"/>
    <property type="match status" value="1"/>
</dbReference>
<evidence type="ECO:0000256" key="2">
    <source>
        <dbReference type="ARBA" id="ARBA00022448"/>
    </source>
</evidence>
<dbReference type="InterPro" id="IPR006664">
    <property type="entry name" value="OMP_bac"/>
</dbReference>
<evidence type="ECO:0000256" key="3">
    <source>
        <dbReference type="ARBA" id="ARBA00022452"/>
    </source>
</evidence>
<keyword evidence="3" id="KW-1134">Transmembrane beta strand</keyword>
<protein>
    <submittedName>
        <fullName evidence="11">Outer membrane porin F</fullName>
    </submittedName>
</protein>
<gene>
    <name evidence="11" type="primary">oprF</name>
    <name evidence="11" type="ORF">AB406_0350</name>
</gene>
<dbReference type="GO" id="GO:0006811">
    <property type="term" value="P:monoatomic ion transport"/>
    <property type="evidence" value="ECO:0007669"/>
    <property type="project" value="UniProtKB-KW"/>
</dbReference>
<evidence type="ECO:0000259" key="10">
    <source>
        <dbReference type="PROSITE" id="PS51123"/>
    </source>
</evidence>